<evidence type="ECO:0000256" key="1">
    <source>
        <dbReference type="ARBA" id="ARBA00022842"/>
    </source>
</evidence>
<dbReference type="SUPFAM" id="SSF53448">
    <property type="entry name" value="Nucleotide-diphospho-sugar transferases"/>
    <property type="match status" value="1"/>
</dbReference>
<dbReference type="Proteomes" id="UP000237381">
    <property type="component" value="Unassembled WGS sequence"/>
</dbReference>
<name>A0A2S4M9W8_9BURK</name>
<dbReference type="OrthoDB" id="8667343at2"/>
<dbReference type="GO" id="GO:0016779">
    <property type="term" value="F:nucleotidyltransferase activity"/>
    <property type="evidence" value="ECO:0007669"/>
    <property type="project" value="UniProtKB-KW"/>
</dbReference>
<dbReference type="EMBL" id="PQGA01000006">
    <property type="protein sequence ID" value="POR51484.1"/>
    <property type="molecule type" value="Genomic_DNA"/>
</dbReference>
<reference evidence="3 4" key="1">
    <citation type="submission" date="2018-01" db="EMBL/GenBank/DDBJ databases">
        <title>Genomic Encyclopedia of Type Strains, Phase III (KMG-III): the genomes of soil and plant-associated and newly described type strains.</title>
        <authorList>
            <person name="Whitman W."/>
        </authorList>
    </citation>
    <scope>NUCLEOTIDE SEQUENCE [LARGE SCALE GENOMIC DNA]</scope>
    <source>
        <strain evidence="3 4">JCM 18070</strain>
    </source>
</reference>
<dbReference type="PANTHER" id="PTHR43777">
    <property type="entry name" value="MOLYBDENUM COFACTOR CYTIDYLYLTRANSFERASE"/>
    <property type="match status" value="1"/>
</dbReference>
<evidence type="ECO:0000313" key="4">
    <source>
        <dbReference type="Proteomes" id="UP000237381"/>
    </source>
</evidence>
<organism evidence="3 4">
    <name type="scientific">Paraburkholderia eburnea</name>
    <dbReference type="NCBI Taxonomy" id="1189126"/>
    <lineage>
        <taxon>Bacteria</taxon>
        <taxon>Pseudomonadati</taxon>
        <taxon>Pseudomonadota</taxon>
        <taxon>Betaproteobacteria</taxon>
        <taxon>Burkholderiales</taxon>
        <taxon>Burkholderiaceae</taxon>
        <taxon>Paraburkholderia</taxon>
    </lineage>
</organism>
<dbReference type="Gene3D" id="3.90.550.10">
    <property type="entry name" value="Spore Coat Polysaccharide Biosynthesis Protein SpsA, Chain A"/>
    <property type="match status" value="1"/>
</dbReference>
<keyword evidence="3" id="KW-0548">Nucleotidyltransferase</keyword>
<sequence>MNATTAPLFSAVMLAAGTSSRMQGRHKLLLPIDGEPAVRRTVRVLLEAGPEEIVVVTGFNGRAVIEALDGLPVRFQFNPYYEQGQMTSVAAGVAALNAPCNVVLVCLADQVLLEPGDYRELIDAYGTMPYGSILVPSCNGQRGNPVAFSSSYATEVVSGHVNPGCKKLIAEHPDEVFVHEAKHDRFAIDMDTPEDYARVLARLASMPETVPDRLST</sequence>
<dbReference type="CDD" id="cd04182">
    <property type="entry name" value="GT_2_like_f"/>
    <property type="match status" value="1"/>
</dbReference>
<dbReference type="PANTHER" id="PTHR43777:SF1">
    <property type="entry name" value="MOLYBDENUM COFACTOR CYTIDYLYLTRANSFERASE"/>
    <property type="match status" value="1"/>
</dbReference>
<accession>A0A2S4M9W8</accession>
<evidence type="ECO:0000313" key="3">
    <source>
        <dbReference type="EMBL" id="POR51484.1"/>
    </source>
</evidence>
<proteinExistence type="predicted"/>
<dbReference type="InterPro" id="IPR025877">
    <property type="entry name" value="MobA-like_NTP_Trfase"/>
</dbReference>
<dbReference type="InterPro" id="IPR029044">
    <property type="entry name" value="Nucleotide-diphossugar_trans"/>
</dbReference>
<keyword evidence="4" id="KW-1185">Reference proteome</keyword>
<dbReference type="Pfam" id="PF12804">
    <property type="entry name" value="NTP_transf_3"/>
    <property type="match status" value="1"/>
</dbReference>
<comment type="caution">
    <text evidence="3">The sequence shown here is derived from an EMBL/GenBank/DDBJ whole genome shotgun (WGS) entry which is preliminary data.</text>
</comment>
<keyword evidence="1" id="KW-0460">Magnesium</keyword>
<protein>
    <submittedName>
        <fullName evidence="3">Molybdenum cofactor cytidylyltransferase</fullName>
    </submittedName>
</protein>
<gene>
    <name evidence="3" type="ORF">B0G62_10613</name>
</gene>
<keyword evidence="3" id="KW-0808">Transferase</keyword>
<evidence type="ECO:0000259" key="2">
    <source>
        <dbReference type="Pfam" id="PF12804"/>
    </source>
</evidence>
<feature type="domain" description="MobA-like NTP transferase" evidence="2">
    <location>
        <begin position="11"/>
        <end position="174"/>
    </location>
</feature>
<dbReference type="AlphaFoldDB" id="A0A2S4M9W8"/>